<dbReference type="eggNOG" id="COG2138">
    <property type="taxonomic scope" value="Bacteria"/>
</dbReference>
<dbReference type="InterPro" id="IPR002762">
    <property type="entry name" value="CbiX-like"/>
</dbReference>
<dbReference type="KEGG" id="min:Minf_0288"/>
<keyword evidence="2" id="KW-0456">Lyase</keyword>
<dbReference type="AlphaFoldDB" id="B3DY71"/>
<keyword evidence="1" id="KW-0479">Metal-binding</keyword>
<sequence length="277" mass="31715">MTASFHRVEWSKSVLVLAGHGSLYNPDAALPVYINAEKIRRKKIFKEVYESFWKEEPSFHQTLLSIQSPFIYVVPFFLSHGFFTARVIPTEMEIEGSLSRKGDKRVGYCKAIGENPKVAEIIIQAVYQSIQDKEDDIIKDGALLLVSHGTRKNAHSKETVYKHLDWIKKRNLFRECHVFFLEEEPRVSGWKEQVKSKFVFCVPFFISEGDHSYVDVPRLMGVTVKKGLPAAYSPQKIDGFYLWYTKSVGTLEGMDQIVLEQVAQFDEYFGVLAGLAC</sequence>
<dbReference type="HOGENOM" id="CLU_096061_0_0_0"/>
<dbReference type="GO" id="GO:0016852">
    <property type="term" value="F:sirohydrochlorin cobaltochelatase activity"/>
    <property type="evidence" value="ECO:0007669"/>
    <property type="project" value="InterPro"/>
</dbReference>
<gene>
    <name evidence="3" type="ordered locus">Minf_0288</name>
</gene>
<evidence type="ECO:0000313" key="3">
    <source>
        <dbReference type="EMBL" id="ACD82348.1"/>
    </source>
</evidence>
<evidence type="ECO:0000256" key="1">
    <source>
        <dbReference type="ARBA" id="ARBA00022723"/>
    </source>
</evidence>
<proteinExistence type="predicted"/>
<dbReference type="Pfam" id="PF06180">
    <property type="entry name" value="CbiK"/>
    <property type="match status" value="1"/>
</dbReference>
<evidence type="ECO:0000313" key="4">
    <source>
        <dbReference type="Proteomes" id="UP000009149"/>
    </source>
</evidence>
<name>B3DY71_METI4</name>
<dbReference type="InterPro" id="IPR050963">
    <property type="entry name" value="Sirohydro_Cobaltochel/CbiX"/>
</dbReference>
<organism evidence="3 4">
    <name type="scientific">Methylacidiphilum infernorum (isolate V4)</name>
    <name type="common">Methylokorus infernorum (strain V4)</name>
    <dbReference type="NCBI Taxonomy" id="481448"/>
    <lineage>
        <taxon>Bacteria</taxon>
        <taxon>Pseudomonadati</taxon>
        <taxon>Verrucomicrobiota</taxon>
        <taxon>Methylacidiphilae</taxon>
        <taxon>Methylacidiphilales</taxon>
        <taxon>Methylacidiphilaceae</taxon>
        <taxon>Methylacidiphilum (ex Ratnadevi et al. 2023)</taxon>
    </lineage>
</organism>
<dbReference type="GO" id="GO:0019251">
    <property type="term" value="P:anaerobic cobalamin biosynthetic process"/>
    <property type="evidence" value="ECO:0007669"/>
    <property type="project" value="InterPro"/>
</dbReference>
<dbReference type="OrthoDB" id="1489951at2"/>
<dbReference type="SUPFAM" id="SSF53800">
    <property type="entry name" value="Chelatase"/>
    <property type="match status" value="1"/>
</dbReference>
<reference evidence="3 4" key="1">
    <citation type="journal article" date="2008" name="Biol. Direct">
        <title>Complete genome sequence of the extremely acidophilic methanotroph isolate V4, Methylacidiphilum infernorum, a representative of the bacterial phylum Verrucomicrobia.</title>
        <authorList>
            <person name="Hou S."/>
            <person name="Makarova K.S."/>
            <person name="Saw J.H."/>
            <person name="Senin P."/>
            <person name="Ly B.V."/>
            <person name="Zhou Z."/>
            <person name="Ren Y."/>
            <person name="Wang J."/>
            <person name="Galperin M.Y."/>
            <person name="Omelchenko M.V."/>
            <person name="Wolf Y.I."/>
            <person name="Yutin N."/>
            <person name="Koonin E.V."/>
            <person name="Stott M.B."/>
            <person name="Mountain B.W."/>
            <person name="Crowe M.A."/>
            <person name="Smirnova A.V."/>
            <person name="Dunfield P.F."/>
            <person name="Feng L."/>
            <person name="Wang L."/>
            <person name="Alam M."/>
        </authorList>
    </citation>
    <scope>NUCLEOTIDE SEQUENCE [LARGE SCALE GENOMIC DNA]</scope>
    <source>
        <strain evidence="4">Isolate V4</strain>
    </source>
</reference>
<dbReference type="Pfam" id="PF01903">
    <property type="entry name" value="CbiX"/>
    <property type="match status" value="1"/>
</dbReference>
<dbReference type="Proteomes" id="UP000009149">
    <property type="component" value="Chromosome"/>
</dbReference>
<dbReference type="PANTHER" id="PTHR33542:SF3">
    <property type="entry name" value="SIROHYDROCHLORIN FERROCHELATASE, CHLOROPLASTIC"/>
    <property type="match status" value="1"/>
</dbReference>
<dbReference type="RefSeq" id="WP_012462630.1">
    <property type="nucleotide sequence ID" value="NC_010794.1"/>
</dbReference>
<dbReference type="InterPro" id="IPR010388">
    <property type="entry name" value="Anaerobic_Co-chelatase"/>
</dbReference>
<dbReference type="PANTHER" id="PTHR33542">
    <property type="entry name" value="SIROHYDROCHLORIN FERROCHELATASE, CHLOROPLASTIC"/>
    <property type="match status" value="1"/>
</dbReference>
<dbReference type="GO" id="GO:0046872">
    <property type="term" value="F:metal ion binding"/>
    <property type="evidence" value="ECO:0007669"/>
    <property type="project" value="UniProtKB-KW"/>
</dbReference>
<protein>
    <submittedName>
        <fullName evidence="3">Sirohydrochlorin ferrochelatase</fullName>
    </submittedName>
</protein>
<dbReference type="EMBL" id="CP000975">
    <property type="protein sequence ID" value="ACD82348.1"/>
    <property type="molecule type" value="Genomic_DNA"/>
</dbReference>
<accession>B3DY71</accession>
<evidence type="ECO:0000256" key="2">
    <source>
        <dbReference type="ARBA" id="ARBA00023239"/>
    </source>
</evidence>
<dbReference type="STRING" id="481448.Minf_0288"/>
<dbReference type="Gene3D" id="3.40.50.1400">
    <property type="match status" value="2"/>
</dbReference>
<dbReference type="NCBIfam" id="NF002671">
    <property type="entry name" value="PRK02395.1-3"/>
    <property type="match status" value="1"/>
</dbReference>